<evidence type="ECO:0000313" key="2">
    <source>
        <dbReference type="EMBL" id="QKD04609.1"/>
    </source>
</evidence>
<evidence type="ECO:0000313" key="3">
    <source>
        <dbReference type="Proteomes" id="UP000503017"/>
    </source>
</evidence>
<dbReference type="Gene3D" id="3.40.50.410">
    <property type="entry name" value="von Willebrand factor, type A domain"/>
    <property type="match status" value="2"/>
</dbReference>
<dbReference type="Proteomes" id="UP000503017">
    <property type="component" value="Chromosome"/>
</dbReference>
<dbReference type="EMBL" id="CP033367">
    <property type="protein sequence ID" value="QKD04609.1"/>
    <property type="molecule type" value="Genomic_DNA"/>
</dbReference>
<protein>
    <recommendedName>
        <fullName evidence="1">VWFA domain-containing protein</fullName>
    </recommendedName>
</protein>
<dbReference type="InterPro" id="IPR028087">
    <property type="entry name" value="Tad_N"/>
</dbReference>
<proteinExistence type="predicted"/>
<dbReference type="InterPro" id="IPR002035">
    <property type="entry name" value="VWF_A"/>
</dbReference>
<evidence type="ECO:0000259" key="1">
    <source>
        <dbReference type="PROSITE" id="PS50234"/>
    </source>
</evidence>
<dbReference type="InterPro" id="IPR036465">
    <property type="entry name" value="vWFA_dom_sf"/>
</dbReference>
<dbReference type="AlphaFoldDB" id="A0A6M7WVH2"/>
<name>A0A6M7WVH2_RHILI</name>
<dbReference type="Pfam" id="PF13400">
    <property type="entry name" value="Tad"/>
    <property type="match status" value="1"/>
</dbReference>
<sequence>MLLNKFWRSKSGNFALMMGVGLPAILSAVAFAVDVSTIMRAKSNLQNALDSANLASSHLGDLDITRTDAFNRYFQANIAGHGELANAQATLTVDKGVNYIKTKAVASADVNLNFAFLFGQNKHIVVDASAVESNNQLEVVLVLDNTGSMAGAKIAALKTATDSLLKQLEAAQSPTRKVHVALVPFVTAVNVNGDGFDPSWIDMDGKSSTNGINFPIINGKRPNHMALFRQLMKDPASAAKLTGWMDAAGTDTGWKGCVEARPGTLNISDTPPDPSRPDTLFVPYFAPDDPGDGTKPSGSYSNDANYYNNSFIKDTADDAKLARDGGVNILGIDLSGLLGSVVNLVLGGPSKADLDTVAKYVAPQNSSIGTAATTDPNALQLTVGPNRSCPSPIVPLTDDFTKLRKEAGKMLAWAGSGTNVAEGLAWGQRVLSPGAPYTDGTPWKTPGVSKIVMLLTDGENVVYGASNEATKSDYTSYGYLAGSPYGAPGRMGSDNQAAAARNVDGWTKSVCTQLKNQGAQIYTMVLQSDTAANRALYSACASDPSDYYAVNDPAKLPNVFEQIANKFSKLQLTN</sequence>
<accession>A0A6M7WVH2</accession>
<organism evidence="2 3">
    <name type="scientific">Mesorhizobium loti R88b</name>
    <dbReference type="NCBI Taxonomy" id="935548"/>
    <lineage>
        <taxon>Bacteria</taxon>
        <taxon>Pseudomonadati</taxon>
        <taxon>Pseudomonadota</taxon>
        <taxon>Alphaproteobacteria</taxon>
        <taxon>Hyphomicrobiales</taxon>
        <taxon>Phyllobacteriaceae</taxon>
        <taxon>Mesorhizobium</taxon>
    </lineage>
</organism>
<feature type="domain" description="VWFA" evidence="1">
    <location>
        <begin position="138"/>
        <end position="185"/>
    </location>
</feature>
<dbReference type="PROSITE" id="PS50234">
    <property type="entry name" value="VWFA"/>
    <property type="match status" value="1"/>
</dbReference>
<gene>
    <name evidence="2" type="ORF">EB235_26575</name>
</gene>
<dbReference type="RefSeq" id="WP_027034482.1">
    <property type="nucleotide sequence ID" value="NZ_KI912159.1"/>
</dbReference>
<dbReference type="SUPFAM" id="SSF53300">
    <property type="entry name" value="vWA-like"/>
    <property type="match status" value="1"/>
</dbReference>
<reference evidence="2 3" key="1">
    <citation type="submission" date="2018-10" db="EMBL/GenBank/DDBJ databases">
        <authorList>
            <person name="Perry B.J."/>
            <person name="Sullivan J.T."/>
            <person name="Murphy R.J.T."/>
            <person name="Ramsay J.P."/>
            <person name="Ronson C.W."/>
        </authorList>
    </citation>
    <scope>NUCLEOTIDE SEQUENCE [LARGE SCALE GENOMIC DNA]</scope>
    <source>
        <strain evidence="2 3">R88b</strain>
    </source>
</reference>